<proteinExistence type="inferred from homology"/>
<protein>
    <recommendedName>
        <fullName evidence="5">PABS domain-containing protein</fullName>
    </recommendedName>
</protein>
<evidence type="ECO:0000259" key="5">
    <source>
        <dbReference type="PROSITE" id="PS51006"/>
    </source>
</evidence>
<dbReference type="Gene3D" id="3.40.50.150">
    <property type="entry name" value="Vaccinia Virus protein VP39"/>
    <property type="match status" value="1"/>
</dbReference>
<comment type="similarity">
    <text evidence="1">Belongs to the spermidine/spermine synthase family.</text>
</comment>
<keyword evidence="3 4" id="KW-0620">Polyamine biosynthesis</keyword>
<dbReference type="CDD" id="cd02440">
    <property type="entry name" value="AdoMet_MTases"/>
    <property type="match status" value="1"/>
</dbReference>
<dbReference type="GO" id="GO:0006596">
    <property type="term" value="P:polyamine biosynthetic process"/>
    <property type="evidence" value="ECO:0007669"/>
    <property type="project" value="UniProtKB-UniRule"/>
</dbReference>
<keyword evidence="2 4" id="KW-0808">Transferase</keyword>
<dbReference type="AlphaFoldDB" id="A0A1F8BAX2"/>
<feature type="active site" description="Proton acceptor" evidence="4">
    <location>
        <position position="146"/>
    </location>
</feature>
<sequence>MGKLEDFLSGTRILKEVDSPVNGHIVVKTDLAWGTHIQAGGLTQSGGVVESVWKSTFKELKELRTEKIKDVLILGLGGGTIAKLVRGNFPDAKIVGVDLDSIMVDLGRKYLNLDNYYVDVVIRDAFEFLTNNKLPNTNHYDLVCVDLYQGDKYPEKFEKESFLKLILKKLSPEGIVIFNRLYYGEKRPMAMRFLKKLEKIFGQVEVIHPEANIMFLGRRFHGILSKISRRQKRKK</sequence>
<dbReference type="PROSITE" id="PS51006">
    <property type="entry name" value="PABS_2"/>
    <property type="match status" value="1"/>
</dbReference>
<dbReference type="Pfam" id="PF01564">
    <property type="entry name" value="Spermine_synth"/>
    <property type="match status" value="1"/>
</dbReference>
<dbReference type="STRING" id="1802519.A2961_00485"/>
<organism evidence="6 7">
    <name type="scientific">Candidatus Woesebacteria bacterium RIFCSPLOWO2_01_FULL_39_21</name>
    <dbReference type="NCBI Taxonomy" id="1802519"/>
    <lineage>
        <taxon>Bacteria</taxon>
        <taxon>Candidatus Woeseibacteriota</taxon>
    </lineage>
</organism>
<name>A0A1F8BAX2_9BACT</name>
<dbReference type="EMBL" id="MGHF01000045">
    <property type="protein sequence ID" value="OGM61181.1"/>
    <property type="molecule type" value="Genomic_DNA"/>
</dbReference>
<comment type="caution">
    <text evidence="6">The sequence shown here is derived from an EMBL/GenBank/DDBJ whole genome shotgun (WGS) entry which is preliminary data.</text>
</comment>
<evidence type="ECO:0000256" key="2">
    <source>
        <dbReference type="ARBA" id="ARBA00022679"/>
    </source>
</evidence>
<feature type="domain" description="PABS" evidence="5">
    <location>
        <begin position="1"/>
        <end position="231"/>
    </location>
</feature>
<dbReference type="PANTHER" id="PTHR43317">
    <property type="entry name" value="THERMOSPERMINE SYNTHASE ACAULIS5"/>
    <property type="match status" value="1"/>
</dbReference>
<evidence type="ECO:0000256" key="3">
    <source>
        <dbReference type="ARBA" id="ARBA00023115"/>
    </source>
</evidence>
<accession>A0A1F8BAX2</accession>
<dbReference type="InterPro" id="IPR030374">
    <property type="entry name" value="PABS"/>
</dbReference>
<evidence type="ECO:0000313" key="6">
    <source>
        <dbReference type="EMBL" id="OGM61181.1"/>
    </source>
</evidence>
<dbReference type="SUPFAM" id="SSF53335">
    <property type="entry name" value="S-adenosyl-L-methionine-dependent methyltransferases"/>
    <property type="match status" value="1"/>
</dbReference>
<evidence type="ECO:0000313" key="7">
    <source>
        <dbReference type="Proteomes" id="UP000177082"/>
    </source>
</evidence>
<dbReference type="PANTHER" id="PTHR43317:SF1">
    <property type="entry name" value="THERMOSPERMINE SYNTHASE ACAULIS5"/>
    <property type="match status" value="1"/>
</dbReference>
<gene>
    <name evidence="6" type="ORF">A2961_00485</name>
</gene>
<evidence type="ECO:0000256" key="4">
    <source>
        <dbReference type="PROSITE-ProRule" id="PRU00354"/>
    </source>
</evidence>
<evidence type="ECO:0000256" key="1">
    <source>
        <dbReference type="ARBA" id="ARBA00007867"/>
    </source>
</evidence>
<dbReference type="GO" id="GO:0016740">
    <property type="term" value="F:transferase activity"/>
    <property type="evidence" value="ECO:0007669"/>
    <property type="project" value="UniProtKB-UniRule"/>
</dbReference>
<dbReference type="InterPro" id="IPR029063">
    <property type="entry name" value="SAM-dependent_MTases_sf"/>
</dbReference>
<reference evidence="6 7" key="1">
    <citation type="journal article" date="2016" name="Nat. Commun.">
        <title>Thousands of microbial genomes shed light on interconnected biogeochemical processes in an aquifer system.</title>
        <authorList>
            <person name="Anantharaman K."/>
            <person name="Brown C.T."/>
            <person name="Hug L.A."/>
            <person name="Sharon I."/>
            <person name="Castelle C.J."/>
            <person name="Probst A.J."/>
            <person name="Thomas B.C."/>
            <person name="Singh A."/>
            <person name="Wilkins M.J."/>
            <person name="Karaoz U."/>
            <person name="Brodie E.L."/>
            <person name="Williams K.H."/>
            <person name="Hubbard S.S."/>
            <person name="Banfield J.F."/>
        </authorList>
    </citation>
    <scope>NUCLEOTIDE SEQUENCE [LARGE SCALE GENOMIC DNA]</scope>
</reference>
<dbReference type="Proteomes" id="UP000177082">
    <property type="component" value="Unassembled WGS sequence"/>
</dbReference>